<keyword evidence="3" id="KW-0645">Protease</keyword>
<proteinExistence type="predicted"/>
<protein>
    <submittedName>
        <fullName evidence="3">CPBP family intramembrane metalloprotease</fullName>
    </submittedName>
</protein>
<evidence type="ECO:0000256" key="1">
    <source>
        <dbReference type="SAM" id="Phobius"/>
    </source>
</evidence>
<keyword evidence="1" id="KW-1133">Transmembrane helix</keyword>
<reference evidence="3 4" key="1">
    <citation type="submission" date="2022-10" db="EMBL/GenBank/DDBJ databases">
        <title>Defluviimonas sp. nov., isolated from ocean surface sediments.</title>
        <authorList>
            <person name="He W."/>
            <person name="Wang L."/>
            <person name="Zhang D.-F."/>
        </authorList>
    </citation>
    <scope>NUCLEOTIDE SEQUENCE [LARGE SCALE GENOMIC DNA]</scope>
    <source>
        <strain evidence="3 4">WL0024</strain>
    </source>
</reference>
<dbReference type="Pfam" id="PF02517">
    <property type="entry name" value="Rce1-like"/>
    <property type="match status" value="1"/>
</dbReference>
<feature type="transmembrane region" description="Helical" evidence="1">
    <location>
        <begin position="112"/>
        <end position="134"/>
    </location>
</feature>
<dbReference type="GO" id="GO:0008237">
    <property type="term" value="F:metallopeptidase activity"/>
    <property type="evidence" value="ECO:0007669"/>
    <property type="project" value="UniProtKB-KW"/>
</dbReference>
<keyword evidence="3" id="KW-0482">Metalloprotease</keyword>
<feature type="transmembrane region" description="Helical" evidence="1">
    <location>
        <begin position="245"/>
        <end position="264"/>
    </location>
</feature>
<keyword evidence="1" id="KW-0472">Membrane</keyword>
<feature type="transmembrane region" description="Helical" evidence="1">
    <location>
        <begin position="140"/>
        <end position="162"/>
    </location>
</feature>
<accession>A0ABT2X2X5</accession>
<feature type="transmembrane region" description="Helical" evidence="1">
    <location>
        <begin position="183"/>
        <end position="200"/>
    </location>
</feature>
<feature type="transmembrane region" description="Helical" evidence="1">
    <location>
        <begin position="68"/>
        <end position="92"/>
    </location>
</feature>
<dbReference type="Proteomes" id="UP001209535">
    <property type="component" value="Unassembled WGS sequence"/>
</dbReference>
<comment type="caution">
    <text evidence="3">The sequence shown here is derived from an EMBL/GenBank/DDBJ whole genome shotgun (WGS) entry which is preliminary data.</text>
</comment>
<dbReference type="EMBL" id="JAOVQO010000008">
    <property type="protein sequence ID" value="MCU9848295.1"/>
    <property type="molecule type" value="Genomic_DNA"/>
</dbReference>
<keyword evidence="1" id="KW-0812">Transmembrane</keyword>
<evidence type="ECO:0000313" key="4">
    <source>
        <dbReference type="Proteomes" id="UP001209535"/>
    </source>
</evidence>
<evidence type="ECO:0000313" key="3">
    <source>
        <dbReference type="EMBL" id="MCU9848295.1"/>
    </source>
</evidence>
<feature type="transmembrane region" description="Helical" evidence="1">
    <location>
        <begin position="276"/>
        <end position="295"/>
    </location>
</feature>
<name>A0ABT2X2X5_9RHOB</name>
<feature type="transmembrane region" description="Helical" evidence="1">
    <location>
        <begin position="206"/>
        <end position="224"/>
    </location>
</feature>
<dbReference type="RefSeq" id="WP_263335477.1">
    <property type="nucleotide sequence ID" value="NZ_JAOVQO010000008.1"/>
</dbReference>
<evidence type="ECO:0000259" key="2">
    <source>
        <dbReference type="Pfam" id="PF02517"/>
    </source>
</evidence>
<organism evidence="3 4">
    <name type="scientific">Albidovulum salinarum</name>
    <dbReference type="NCBI Taxonomy" id="2984153"/>
    <lineage>
        <taxon>Bacteria</taxon>
        <taxon>Pseudomonadati</taxon>
        <taxon>Pseudomonadota</taxon>
        <taxon>Alphaproteobacteria</taxon>
        <taxon>Rhodobacterales</taxon>
        <taxon>Paracoccaceae</taxon>
        <taxon>Albidovulum</taxon>
    </lineage>
</organism>
<gene>
    <name evidence="3" type="ORF">OEZ60_09770</name>
</gene>
<keyword evidence="4" id="KW-1185">Reference proteome</keyword>
<keyword evidence="3" id="KW-0378">Hydrolase</keyword>
<feature type="transmembrane region" description="Helical" evidence="1">
    <location>
        <begin position="21"/>
        <end position="48"/>
    </location>
</feature>
<sequence>MIRAYASHEDYVAPARRRPALWRLLPASALIVAAYLLPILGLSTWLSVQYGQPVADAMIRRMLAGETPGGMLLLLWSFLGLALGPMAAVRIFHRRSAGTLIGPSPRSALRDFARVLLPILALEILLLPLALLGLEVRPGLGFLAFLGYLPLALPGILIQTGAEELVFRGYLQQQLAARFRSPLIWIGIPSVLFAWGHYLPEDFGPNAWLVALWAAVFGLLAADLTARTGTLGAALGFHAANNISALLIVGLAGNLDGLALWTVIFDPADPDAARPALLLDFASMVIAWLVARISLRV</sequence>
<feature type="domain" description="CAAX prenyl protease 2/Lysostaphin resistance protein A-like" evidence="2">
    <location>
        <begin position="149"/>
        <end position="243"/>
    </location>
</feature>
<dbReference type="InterPro" id="IPR003675">
    <property type="entry name" value="Rce1/LyrA-like_dom"/>
</dbReference>